<comment type="caution">
    <text evidence="1">The sequence shown here is derived from an EMBL/GenBank/DDBJ whole genome shotgun (WGS) entry which is preliminary data.</text>
</comment>
<gene>
    <name evidence="1" type="ORF">CWE15_00420</name>
</gene>
<keyword evidence="2" id="KW-1185">Reference proteome</keyword>
<dbReference type="AlphaFoldDB" id="A0A432X8X4"/>
<dbReference type="EMBL" id="PIPQ01000001">
    <property type="protein sequence ID" value="RUO43701.1"/>
    <property type="molecule type" value="Genomic_DNA"/>
</dbReference>
<evidence type="ECO:0000313" key="2">
    <source>
        <dbReference type="Proteomes" id="UP000286976"/>
    </source>
</evidence>
<name>A0A432X8X4_9GAMM</name>
<evidence type="ECO:0000313" key="1">
    <source>
        <dbReference type="EMBL" id="RUO43701.1"/>
    </source>
</evidence>
<protein>
    <submittedName>
        <fullName evidence="1">Uncharacterized protein</fullName>
    </submittedName>
</protein>
<dbReference type="Proteomes" id="UP000286976">
    <property type="component" value="Unassembled WGS sequence"/>
</dbReference>
<reference evidence="1 2" key="1">
    <citation type="journal article" date="2011" name="Front. Microbiol.">
        <title>Genomic signatures of strain selection and enhancement in Bacillus atrophaeus var. globigii, a historical biowarfare simulant.</title>
        <authorList>
            <person name="Gibbons H.S."/>
            <person name="Broomall S.M."/>
            <person name="McNew L.A."/>
            <person name="Daligault H."/>
            <person name="Chapman C."/>
            <person name="Bruce D."/>
            <person name="Karavis M."/>
            <person name="Krepps M."/>
            <person name="McGregor P.A."/>
            <person name="Hong C."/>
            <person name="Park K.H."/>
            <person name="Akmal A."/>
            <person name="Feldman A."/>
            <person name="Lin J.S."/>
            <person name="Chang W.E."/>
            <person name="Higgs B.W."/>
            <person name="Demirev P."/>
            <person name="Lindquist J."/>
            <person name="Liem A."/>
            <person name="Fochler E."/>
            <person name="Read T.D."/>
            <person name="Tapia R."/>
            <person name="Johnson S."/>
            <person name="Bishop-Lilly K.A."/>
            <person name="Detter C."/>
            <person name="Han C."/>
            <person name="Sozhamannan S."/>
            <person name="Rosenzweig C.N."/>
            <person name="Skowronski E.W."/>
        </authorList>
    </citation>
    <scope>NUCLEOTIDE SEQUENCE [LARGE SCALE GENOMIC DNA]</scope>
    <source>
        <strain evidence="1 2">AIT1</strain>
    </source>
</reference>
<accession>A0A432X8X4</accession>
<sequence>MDSLAIKESKLRELAHRRQRTTRAGFKNIGDFHNGIYDCDFVSPYTKSANNIEADIMVVLQDWAGSNALSGPIMEDVLALGHSLSLCSGRLNPNNRPRLY</sequence>
<proteinExistence type="predicted"/>
<organism evidence="1 2">
    <name type="scientific">Aliidiomarina taiwanensis</name>
    <dbReference type="NCBI Taxonomy" id="946228"/>
    <lineage>
        <taxon>Bacteria</taxon>
        <taxon>Pseudomonadati</taxon>
        <taxon>Pseudomonadota</taxon>
        <taxon>Gammaproteobacteria</taxon>
        <taxon>Alteromonadales</taxon>
        <taxon>Idiomarinaceae</taxon>
        <taxon>Aliidiomarina</taxon>
    </lineage>
</organism>